<accession>A0A1F7FM34</accession>
<dbReference type="Pfam" id="PF13690">
    <property type="entry name" value="CheX"/>
    <property type="match status" value="1"/>
</dbReference>
<keyword evidence="1" id="KW-0145">Chemotaxis</keyword>
<dbReference type="SUPFAM" id="SSF103039">
    <property type="entry name" value="CheC-like"/>
    <property type="match status" value="1"/>
</dbReference>
<evidence type="ECO:0000313" key="3">
    <source>
        <dbReference type="EMBL" id="OGK07532.1"/>
    </source>
</evidence>
<proteinExistence type="predicted"/>
<sequence>MNTIVISKGPFSAELTEVLHKNGCDPIKTVKNPALAAAKFMGKQNIVVYEWSEDPQEETRNLQELMKQTTGLKVLLIVDEGIKEAIKVLVKYDEVKFVFKPLTRERLQIGMRMLLAEKKRPPTINIEYVNPFIESTKAIMQQMAQTDIEKKEVRIDKGLTVYGDISGVMALSGNANGFVVISMGIDTAIEIVKRMTMGDVSESDNELIEGGIMELINVISGQAQALFNQNQHHFDFTTPTMVRGKGHTINHGLHENSIVVKFETPDHKELFLQVCLKTA</sequence>
<comment type="caution">
    <text evidence="3">The sequence shown here is derived from an EMBL/GenBank/DDBJ whole genome shotgun (WGS) entry which is preliminary data.</text>
</comment>
<organism evidence="3 4">
    <name type="scientific">Candidatus Raymondbacteria bacterium RIFOXYD12_FULL_49_13</name>
    <dbReference type="NCBI Taxonomy" id="1817890"/>
    <lineage>
        <taxon>Bacteria</taxon>
        <taxon>Raymondiibacteriota</taxon>
    </lineage>
</organism>
<evidence type="ECO:0000313" key="4">
    <source>
        <dbReference type="Proteomes" id="UP000179243"/>
    </source>
</evidence>
<dbReference type="AlphaFoldDB" id="A0A1F7FM34"/>
<dbReference type="InterPro" id="IPR028976">
    <property type="entry name" value="CheC-like_sf"/>
</dbReference>
<dbReference type="PANTHER" id="PTHR39452:SF1">
    <property type="entry name" value="CHEY-P PHOSPHATASE CHEX"/>
    <property type="match status" value="1"/>
</dbReference>
<name>A0A1F7FM34_UNCRA</name>
<dbReference type="EMBL" id="MFYX01000004">
    <property type="protein sequence ID" value="OGK07532.1"/>
    <property type="molecule type" value="Genomic_DNA"/>
</dbReference>
<dbReference type="GO" id="GO:0006935">
    <property type="term" value="P:chemotaxis"/>
    <property type="evidence" value="ECO:0007669"/>
    <property type="project" value="UniProtKB-KW"/>
</dbReference>
<evidence type="ECO:0000256" key="1">
    <source>
        <dbReference type="ARBA" id="ARBA00022500"/>
    </source>
</evidence>
<protein>
    <recommendedName>
        <fullName evidence="2">Chemotaxis phosphatase CheX-like domain-containing protein</fullName>
    </recommendedName>
</protein>
<dbReference type="PANTHER" id="PTHR39452">
    <property type="entry name" value="CHEY-P PHOSPHATASE CHEX"/>
    <property type="match status" value="1"/>
</dbReference>
<dbReference type="InterPro" id="IPR028051">
    <property type="entry name" value="CheX-like_dom"/>
</dbReference>
<dbReference type="InterPro" id="IPR038756">
    <property type="entry name" value="CheX-like"/>
</dbReference>
<feature type="domain" description="Chemotaxis phosphatase CheX-like" evidence="2">
    <location>
        <begin position="165"/>
        <end position="263"/>
    </location>
</feature>
<dbReference type="Proteomes" id="UP000179243">
    <property type="component" value="Unassembled WGS sequence"/>
</dbReference>
<dbReference type="Gene3D" id="3.40.1550.10">
    <property type="entry name" value="CheC-like"/>
    <property type="match status" value="1"/>
</dbReference>
<gene>
    <name evidence="3" type="ORF">A2519_01605</name>
</gene>
<dbReference type="CDD" id="cd17906">
    <property type="entry name" value="CheX"/>
    <property type="match status" value="1"/>
</dbReference>
<reference evidence="3 4" key="1">
    <citation type="journal article" date="2016" name="Nat. Commun.">
        <title>Thousands of microbial genomes shed light on interconnected biogeochemical processes in an aquifer system.</title>
        <authorList>
            <person name="Anantharaman K."/>
            <person name="Brown C.T."/>
            <person name="Hug L.A."/>
            <person name="Sharon I."/>
            <person name="Castelle C.J."/>
            <person name="Probst A.J."/>
            <person name="Thomas B.C."/>
            <person name="Singh A."/>
            <person name="Wilkins M.J."/>
            <person name="Karaoz U."/>
            <person name="Brodie E.L."/>
            <person name="Williams K.H."/>
            <person name="Hubbard S.S."/>
            <person name="Banfield J.F."/>
        </authorList>
    </citation>
    <scope>NUCLEOTIDE SEQUENCE [LARGE SCALE GENOMIC DNA]</scope>
</reference>
<evidence type="ECO:0000259" key="2">
    <source>
        <dbReference type="Pfam" id="PF13690"/>
    </source>
</evidence>